<comment type="caution">
    <text evidence="5">The sequence shown here is derived from an EMBL/GenBank/DDBJ whole genome shotgun (WGS) entry which is preliminary data.</text>
</comment>
<keyword evidence="2 5" id="KW-0328">Glycosyltransferase</keyword>
<dbReference type="EMBL" id="JBHTAT010000001">
    <property type="protein sequence ID" value="MFC7254441.1"/>
    <property type="molecule type" value="Genomic_DNA"/>
</dbReference>
<dbReference type="RefSeq" id="WP_379702644.1">
    <property type="nucleotide sequence ID" value="NZ_JBHTAT010000001.1"/>
</dbReference>
<organism evidence="5 6">
    <name type="scientific">Haloplanus litoreus</name>
    <dbReference type="NCBI Taxonomy" id="767515"/>
    <lineage>
        <taxon>Archaea</taxon>
        <taxon>Methanobacteriati</taxon>
        <taxon>Methanobacteriota</taxon>
        <taxon>Stenosarchaea group</taxon>
        <taxon>Halobacteria</taxon>
        <taxon>Halobacteriales</taxon>
        <taxon>Haloferacaceae</taxon>
        <taxon>Haloplanus</taxon>
    </lineage>
</organism>
<dbReference type="Gene3D" id="3.90.550.10">
    <property type="entry name" value="Spore Coat Polysaccharide Biosynthesis Protein SpsA, Chain A"/>
    <property type="match status" value="1"/>
</dbReference>
<evidence type="ECO:0000313" key="6">
    <source>
        <dbReference type="Proteomes" id="UP001596434"/>
    </source>
</evidence>
<dbReference type="SUPFAM" id="SSF53448">
    <property type="entry name" value="Nucleotide-diphospho-sugar transferases"/>
    <property type="match status" value="1"/>
</dbReference>
<dbReference type="PANTHER" id="PTHR43179:SF12">
    <property type="entry name" value="GALACTOFURANOSYLTRANSFERASE GLFT2"/>
    <property type="match status" value="1"/>
</dbReference>
<sequence length="309" mass="34817">MSSPFVSYVIATYNRRQSLARVIESVLSQSYDNFEIVVVCNSTDSTPELFEDGRFSEHESIRYHHVDERLGVIRARNLGYELADGEILVTVDDDAVFASPRTTANVVRLLEPDHVGIVAMKVVNGPDDTVEFPLPGSDLQERVPLLRPPMREPPADGPTRVTTFTGCGNAIHREVFETIGRFPPTFDYGSEELDFSLRALDAGFDIVYSPDCRVIHYEDPAGRFTGDKILKENLTNRLSMSIRNHPARYVVLSFFLWTTQLLIRSGGDLSLLFDAYADLLSDLRWLLANRDPISDRTISRVNELGGRIY</sequence>
<reference evidence="5 6" key="1">
    <citation type="journal article" date="2019" name="Int. J. Syst. Evol. Microbiol.">
        <title>The Global Catalogue of Microorganisms (GCM) 10K type strain sequencing project: providing services to taxonomists for standard genome sequencing and annotation.</title>
        <authorList>
            <consortium name="The Broad Institute Genomics Platform"/>
            <consortium name="The Broad Institute Genome Sequencing Center for Infectious Disease"/>
            <person name="Wu L."/>
            <person name="Ma J."/>
        </authorList>
    </citation>
    <scope>NUCLEOTIDE SEQUENCE [LARGE SCALE GENOMIC DNA]</scope>
    <source>
        <strain evidence="5 6">GX21</strain>
    </source>
</reference>
<accession>A0ABD5ZVI8</accession>
<evidence type="ECO:0000256" key="3">
    <source>
        <dbReference type="ARBA" id="ARBA00022679"/>
    </source>
</evidence>
<evidence type="ECO:0000256" key="1">
    <source>
        <dbReference type="ARBA" id="ARBA00006739"/>
    </source>
</evidence>
<dbReference type="AlphaFoldDB" id="A0ABD5ZVI8"/>
<dbReference type="PANTHER" id="PTHR43179">
    <property type="entry name" value="RHAMNOSYLTRANSFERASE WBBL"/>
    <property type="match status" value="1"/>
</dbReference>
<dbReference type="Proteomes" id="UP001596434">
    <property type="component" value="Unassembled WGS sequence"/>
</dbReference>
<keyword evidence="6" id="KW-1185">Reference proteome</keyword>
<evidence type="ECO:0000313" key="5">
    <source>
        <dbReference type="EMBL" id="MFC7254441.1"/>
    </source>
</evidence>
<dbReference type="CDD" id="cd00761">
    <property type="entry name" value="Glyco_tranf_GTA_type"/>
    <property type="match status" value="1"/>
</dbReference>
<protein>
    <submittedName>
        <fullName evidence="5">Glycosyltransferase family 2 protein</fullName>
        <ecNumber evidence="5">2.4.-.-</ecNumber>
    </submittedName>
</protein>
<dbReference type="GeneID" id="96952755"/>
<comment type="similarity">
    <text evidence="1">Belongs to the glycosyltransferase 2 family.</text>
</comment>
<gene>
    <name evidence="5" type="ORF">ACFQKE_03855</name>
</gene>
<dbReference type="Pfam" id="PF00535">
    <property type="entry name" value="Glycos_transf_2"/>
    <property type="match status" value="1"/>
</dbReference>
<name>A0ABD5ZVI8_9EURY</name>
<keyword evidence="3 5" id="KW-0808">Transferase</keyword>
<dbReference type="GO" id="GO:0016757">
    <property type="term" value="F:glycosyltransferase activity"/>
    <property type="evidence" value="ECO:0007669"/>
    <property type="project" value="UniProtKB-KW"/>
</dbReference>
<evidence type="ECO:0000256" key="2">
    <source>
        <dbReference type="ARBA" id="ARBA00022676"/>
    </source>
</evidence>
<dbReference type="InterPro" id="IPR029044">
    <property type="entry name" value="Nucleotide-diphossugar_trans"/>
</dbReference>
<dbReference type="InterPro" id="IPR001173">
    <property type="entry name" value="Glyco_trans_2-like"/>
</dbReference>
<proteinExistence type="inferred from homology"/>
<dbReference type="EC" id="2.4.-.-" evidence="5"/>
<evidence type="ECO:0000259" key="4">
    <source>
        <dbReference type="Pfam" id="PF00535"/>
    </source>
</evidence>
<feature type="domain" description="Glycosyltransferase 2-like" evidence="4">
    <location>
        <begin position="7"/>
        <end position="179"/>
    </location>
</feature>